<dbReference type="RefSeq" id="WP_114482230.1">
    <property type="nucleotide sequence ID" value="NZ_QPJU01000002.1"/>
</dbReference>
<comment type="subcellular location">
    <subcellularLocation>
        <location evidence="10">Cell inner membrane</location>
    </subcellularLocation>
    <subcellularLocation>
        <location evidence="2">Cell membrane</location>
        <topology evidence="2">Single-pass membrane protein</topology>
    </subcellularLocation>
</comment>
<dbReference type="GO" id="GO:0006935">
    <property type="term" value="P:chemotaxis"/>
    <property type="evidence" value="ECO:0007669"/>
    <property type="project" value="UniProtKB-KW"/>
</dbReference>
<sequence>MPPPSSPAAPETAAAPAKSKKRLLIVLAVVLVLLAASGGGAAWIMYQRSHAPLDDEAGTAQSHKAEPPAPPTYLPLENMVVNLADPGGDRFAQIGITLELSDPKTAEQVKQYLPTIRNAILLLISQRTSDELLQREGKEALAEDIRREVSRPLGYALPAKKGASAARSDADNPVRRVLFSSFIIQ</sequence>
<keyword evidence="8" id="KW-1133">Transmembrane helix</keyword>
<dbReference type="PANTHER" id="PTHR35091">
    <property type="entry name" value="FLAGELLAR PROTEIN FLIL"/>
    <property type="match status" value="1"/>
</dbReference>
<dbReference type="EMBL" id="QPJU01000002">
    <property type="protein sequence ID" value="RCX10621.1"/>
    <property type="molecule type" value="Genomic_DNA"/>
</dbReference>
<evidence type="ECO:0000256" key="2">
    <source>
        <dbReference type="ARBA" id="ARBA00004162"/>
    </source>
</evidence>
<comment type="caution">
    <text evidence="11">The sequence shown here is derived from an EMBL/GenBank/DDBJ whole genome shotgun (WGS) entry which is preliminary data.</text>
</comment>
<proteinExistence type="inferred from homology"/>
<keyword evidence="11" id="KW-0282">Flagellum</keyword>
<organism evidence="11 12">
    <name type="scientific">Extensimonas vulgaris</name>
    <dbReference type="NCBI Taxonomy" id="1031594"/>
    <lineage>
        <taxon>Bacteria</taxon>
        <taxon>Pseudomonadati</taxon>
        <taxon>Pseudomonadota</taxon>
        <taxon>Betaproteobacteria</taxon>
        <taxon>Burkholderiales</taxon>
        <taxon>Comamonadaceae</taxon>
        <taxon>Extensimonas</taxon>
    </lineage>
</organism>
<reference evidence="11 12" key="1">
    <citation type="submission" date="2018-07" db="EMBL/GenBank/DDBJ databases">
        <title>Genomic Encyclopedia of Type Strains, Phase IV (KMG-IV): sequencing the most valuable type-strain genomes for metagenomic binning, comparative biology and taxonomic classification.</title>
        <authorList>
            <person name="Goeker M."/>
        </authorList>
    </citation>
    <scope>NUCLEOTIDE SEQUENCE [LARGE SCALE GENOMIC DNA]</scope>
    <source>
        <strain evidence="11 12">DSM 100911</strain>
    </source>
</reference>
<keyword evidence="5 10" id="KW-0145">Chemotaxis</keyword>
<keyword evidence="9 10" id="KW-0472">Membrane</keyword>
<dbReference type="GO" id="GO:0005886">
    <property type="term" value="C:plasma membrane"/>
    <property type="evidence" value="ECO:0007669"/>
    <property type="project" value="UniProtKB-SubCell"/>
</dbReference>
<evidence type="ECO:0000256" key="10">
    <source>
        <dbReference type="RuleBase" id="RU364125"/>
    </source>
</evidence>
<dbReference type="InterPro" id="IPR005503">
    <property type="entry name" value="FliL"/>
</dbReference>
<keyword evidence="4" id="KW-1003">Cell membrane</keyword>
<name>A0A369AN75_9BURK</name>
<keyword evidence="11" id="KW-0966">Cell projection</keyword>
<evidence type="ECO:0000256" key="4">
    <source>
        <dbReference type="ARBA" id="ARBA00022475"/>
    </source>
</evidence>
<comment type="function">
    <text evidence="1 10">Controls the rotational direction of flagella during chemotaxis.</text>
</comment>
<dbReference type="AlphaFoldDB" id="A0A369AN75"/>
<dbReference type="GO" id="GO:0009425">
    <property type="term" value="C:bacterial-type flagellum basal body"/>
    <property type="evidence" value="ECO:0007669"/>
    <property type="project" value="InterPro"/>
</dbReference>
<dbReference type="GO" id="GO:0071978">
    <property type="term" value="P:bacterial-type flagellum-dependent swarming motility"/>
    <property type="evidence" value="ECO:0007669"/>
    <property type="project" value="TreeGrafter"/>
</dbReference>
<dbReference type="PANTHER" id="PTHR35091:SF2">
    <property type="entry name" value="FLAGELLAR PROTEIN FLIL"/>
    <property type="match status" value="1"/>
</dbReference>
<dbReference type="Pfam" id="PF03748">
    <property type="entry name" value="FliL"/>
    <property type="match status" value="1"/>
</dbReference>
<keyword evidence="12" id="KW-1185">Reference proteome</keyword>
<keyword evidence="7 10" id="KW-0283">Flagellar rotation</keyword>
<evidence type="ECO:0000313" key="11">
    <source>
        <dbReference type="EMBL" id="RCX10621.1"/>
    </source>
</evidence>
<evidence type="ECO:0000256" key="6">
    <source>
        <dbReference type="ARBA" id="ARBA00022692"/>
    </source>
</evidence>
<keyword evidence="10" id="KW-0997">Cell inner membrane</keyword>
<evidence type="ECO:0000313" key="12">
    <source>
        <dbReference type="Proteomes" id="UP000252174"/>
    </source>
</evidence>
<comment type="similarity">
    <text evidence="3 10">Belongs to the FliL family.</text>
</comment>
<dbReference type="OrthoDB" id="5297029at2"/>
<protein>
    <recommendedName>
        <fullName evidence="10">Flagellar protein FliL</fullName>
    </recommendedName>
</protein>
<evidence type="ECO:0000256" key="5">
    <source>
        <dbReference type="ARBA" id="ARBA00022500"/>
    </source>
</evidence>
<evidence type="ECO:0000256" key="1">
    <source>
        <dbReference type="ARBA" id="ARBA00002254"/>
    </source>
</evidence>
<dbReference type="Proteomes" id="UP000252174">
    <property type="component" value="Unassembled WGS sequence"/>
</dbReference>
<evidence type="ECO:0000256" key="7">
    <source>
        <dbReference type="ARBA" id="ARBA00022779"/>
    </source>
</evidence>
<accession>A0A369AN75</accession>
<keyword evidence="6" id="KW-0812">Transmembrane</keyword>
<gene>
    <name evidence="11" type="ORF">DFR45_10222</name>
</gene>
<evidence type="ECO:0000256" key="8">
    <source>
        <dbReference type="ARBA" id="ARBA00022989"/>
    </source>
</evidence>
<keyword evidence="11" id="KW-0969">Cilium</keyword>
<evidence type="ECO:0000256" key="9">
    <source>
        <dbReference type="ARBA" id="ARBA00023136"/>
    </source>
</evidence>
<evidence type="ECO:0000256" key="3">
    <source>
        <dbReference type="ARBA" id="ARBA00008281"/>
    </source>
</evidence>